<feature type="compositionally biased region" description="Basic residues" evidence="4">
    <location>
        <begin position="278"/>
        <end position="288"/>
    </location>
</feature>
<dbReference type="Pfam" id="PF01778">
    <property type="entry name" value="Ribosomal_L28e"/>
    <property type="match status" value="1"/>
</dbReference>
<dbReference type="InterPro" id="IPR002672">
    <property type="entry name" value="Ribosomal_eL28"/>
</dbReference>
<gene>
    <name evidence="6" type="ORF">TRIUR3_32382</name>
</gene>
<dbReference type="GO" id="GO:1990904">
    <property type="term" value="C:ribonucleoprotein complex"/>
    <property type="evidence" value="ECO:0007669"/>
    <property type="project" value="UniProtKB-KW"/>
</dbReference>
<proteinExistence type="inferred from homology"/>
<dbReference type="eggNOG" id="KOG3412">
    <property type="taxonomic scope" value="Eukaryota"/>
</dbReference>
<dbReference type="PANTHER" id="PTHR10544">
    <property type="entry name" value="60S RIBOSOMAL PROTEIN L28"/>
    <property type="match status" value="1"/>
</dbReference>
<evidence type="ECO:0000259" key="5">
    <source>
        <dbReference type="Pfam" id="PF01778"/>
    </source>
</evidence>
<evidence type="ECO:0000256" key="3">
    <source>
        <dbReference type="ARBA" id="ARBA00023274"/>
    </source>
</evidence>
<feature type="domain" description="Ribosomal eL28/Mak16" evidence="5">
    <location>
        <begin position="172"/>
        <end position="281"/>
    </location>
</feature>
<dbReference type="AlphaFoldDB" id="M7ZTD3"/>
<evidence type="ECO:0000256" key="1">
    <source>
        <dbReference type="ARBA" id="ARBA00007926"/>
    </source>
</evidence>
<sequence length="310" mass="34518">MALICIIVFLKSFKKNSELFCEALVVLTPERKRIAQRGMPKSGDLPQSDVIVQFIGMPDMQGGRPLCRVKISTMTVKDNLLAAGGFHGEQICNDMQGGRPLSRVKINTMTVKDNLLAAGGFHGEQICNASHRRSISRSAASPVPVLHTGSDFWLLFWRCRPGEMTTIPGSPVWELVKKNNYFLIKQFGNSNTKVQFSKEPNNLYNVHSYKFSGLANSKTVAVQPSAGEDKAVVLSTTKTKKQNTPAKLQHKTLMRKEFRKMTKSVKNQMLAFHVSSRASRRRSRKKHSSSSSELVQGVMKPLMLIPIGTN</sequence>
<comment type="similarity">
    <text evidence="1">Belongs to the eukaryotic ribosomal protein eL28 family.</text>
</comment>
<keyword evidence="2 6" id="KW-0689">Ribosomal protein</keyword>
<dbReference type="GO" id="GO:0005840">
    <property type="term" value="C:ribosome"/>
    <property type="evidence" value="ECO:0007669"/>
    <property type="project" value="UniProtKB-KW"/>
</dbReference>
<dbReference type="GO" id="GO:0003735">
    <property type="term" value="F:structural constituent of ribosome"/>
    <property type="evidence" value="ECO:0007669"/>
    <property type="project" value="InterPro"/>
</dbReference>
<protein>
    <submittedName>
        <fullName evidence="6">60S ribosomal protein L28-1</fullName>
    </submittedName>
</protein>
<dbReference type="Gene3D" id="3.30.390.110">
    <property type="match status" value="1"/>
</dbReference>
<evidence type="ECO:0000256" key="4">
    <source>
        <dbReference type="SAM" id="MobiDB-lite"/>
    </source>
</evidence>
<evidence type="ECO:0000256" key="2">
    <source>
        <dbReference type="ARBA" id="ARBA00022980"/>
    </source>
</evidence>
<organism evidence="6">
    <name type="scientific">Triticum urartu</name>
    <name type="common">Red wild einkorn</name>
    <name type="synonym">Crithodium urartu</name>
    <dbReference type="NCBI Taxonomy" id="4572"/>
    <lineage>
        <taxon>Eukaryota</taxon>
        <taxon>Viridiplantae</taxon>
        <taxon>Streptophyta</taxon>
        <taxon>Embryophyta</taxon>
        <taxon>Tracheophyta</taxon>
        <taxon>Spermatophyta</taxon>
        <taxon>Magnoliopsida</taxon>
        <taxon>Liliopsida</taxon>
        <taxon>Poales</taxon>
        <taxon>Poaceae</taxon>
        <taxon>BOP clade</taxon>
        <taxon>Pooideae</taxon>
        <taxon>Triticodae</taxon>
        <taxon>Triticeae</taxon>
        <taxon>Triticinae</taxon>
        <taxon>Triticum</taxon>
    </lineage>
</organism>
<dbReference type="EMBL" id="KD076581">
    <property type="protein sequence ID" value="EMS62891.1"/>
    <property type="molecule type" value="Genomic_DNA"/>
</dbReference>
<reference evidence="6" key="1">
    <citation type="journal article" date="2013" name="Nature">
        <title>Draft genome of the wheat A-genome progenitor Triticum urartu.</title>
        <authorList>
            <person name="Ling H.Q."/>
            <person name="Zhao S."/>
            <person name="Liu D."/>
            <person name="Wang J."/>
            <person name="Sun H."/>
            <person name="Zhang C."/>
            <person name="Fan H."/>
            <person name="Li D."/>
            <person name="Dong L."/>
            <person name="Tao Y."/>
            <person name="Gao C."/>
            <person name="Wu H."/>
            <person name="Li Y."/>
            <person name="Cui Y."/>
            <person name="Guo X."/>
            <person name="Zheng S."/>
            <person name="Wang B."/>
            <person name="Yu K."/>
            <person name="Liang Q."/>
            <person name="Yang W."/>
            <person name="Lou X."/>
            <person name="Chen J."/>
            <person name="Feng M."/>
            <person name="Jian J."/>
            <person name="Zhang X."/>
            <person name="Luo G."/>
            <person name="Jiang Y."/>
            <person name="Liu J."/>
            <person name="Wang Z."/>
            <person name="Sha Y."/>
            <person name="Zhang B."/>
            <person name="Wu H."/>
            <person name="Tang D."/>
            <person name="Shen Q."/>
            <person name="Xue P."/>
            <person name="Zou S."/>
            <person name="Wang X."/>
            <person name="Liu X."/>
            <person name="Wang F."/>
            <person name="Yang Y."/>
            <person name="An X."/>
            <person name="Dong Z."/>
            <person name="Zhang K."/>
            <person name="Zhang X."/>
            <person name="Luo M.C."/>
            <person name="Dvorak J."/>
            <person name="Tong Y."/>
            <person name="Wang J."/>
            <person name="Yang H."/>
            <person name="Li Z."/>
            <person name="Wang D."/>
            <person name="Zhang A."/>
            <person name="Wang J."/>
        </authorList>
    </citation>
    <scope>NUCLEOTIDE SEQUENCE</scope>
</reference>
<evidence type="ECO:0000313" key="6">
    <source>
        <dbReference type="EMBL" id="EMS62891.1"/>
    </source>
</evidence>
<accession>M7ZTD3</accession>
<dbReference type="GO" id="GO:0006412">
    <property type="term" value="P:translation"/>
    <property type="evidence" value="ECO:0007669"/>
    <property type="project" value="InterPro"/>
</dbReference>
<name>M7ZTD3_TRIUA</name>
<keyword evidence="3" id="KW-0687">Ribonucleoprotein</keyword>
<dbReference type="InterPro" id="IPR029004">
    <property type="entry name" value="Ribosomal_eL28/Mak16"/>
</dbReference>
<feature type="region of interest" description="Disordered" evidence="4">
    <location>
        <begin position="272"/>
        <end position="295"/>
    </location>
</feature>
<dbReference type="STRING" id="4572.M7ZTD3"/>